<accession>A0A8N4EXH1</accession>
<dbReference type="Gene3D" id="1.10.246.220">
    <property type="match status" value="1"/>
</dbReference>
<name>A0A8N4EXH1_ELAGV</name>
<protein>
    <submittedName>
        <fullName evidence="6">Uncharacterized protein LOC105041815 isoform X1</fullName>
    </submittedName>
</protein>
<feature type="region of interest" description="Disordered" evidence="2">
    <location>
        <begin position="337"/>
        <end position="385"/>
    </location>
</feature>
<dbReference type="GO" id="GO:0003677">
    <property type="term" value="F:DNA binding"/>
    <property type="evidence" value="ECO:0007669"/>
    <property type="project" value="UniProtKB-KW"/>
</dbReference>
<keyword evidence="1" id="KW-0238">DNA-binding</keyword>
<organism evidence="5 6">
    <name type="scientific">Elaeis guineensis var. tenera</name>
    <name type="common">Oil palm</name>
    <dbReference type="NCBI Taxonomy" id="51953"/>
    <lineage>
        <taxon>Eukaryota</taxon>
        <taxon>Viridiplantae</taxon>
        <taxon>Streptophyta</taxon>
        <taxon>Embryophyta</taxon>
        <taxon>Tracheophyta</taxon>
        <taxon>Spermatophyta</taxon>
        <taxon>Magnoliopsida</taxon>
        <taxon>Liliopsida</taxon>
        <taxon>Arecaceae</taxon>
        <taxon>Arecoideae</taxon>
        <taxon>Cocoseae</taxon>
        <taxon>Elaeidinae</taxon>
        <taxon>Elaeis</taxon>
    </lineage>
</organism>
<feature type="region of interest" description="Disordered" evidence="2">
    <location>
        <begin position="652"/>
        <end position="673"/>
    </location>
</feature>
<dbReference type="OrthoDB" id="608866at2759"/>
<dbReference type="AlphaFoldDB" id="A0A8N4EXH1"/>
<evidence type="ECO:0000313" key="5">
    <source>
        <dbReference type="Proteomes" id="UP000504607"/>
    </source>
</evidence>
<dbReference type="PANTHER" id="PTHR47122:SF4">
    <property type="entry name" value="TRF-LIKE 3"/>
    <property type="match status" value="1"/>
</dbReference>
<gene>
    <name evidence="6" type="primary">LOC105041815</name>
</gene>
<reference evidence="6" key="1">
    <citation type="submission" date="2025-08" db="UniProtKB">
        <authorList>
            <consortium name="RefSeq"/>
        </authorList>
    </citation>
    <scope>IDENTIFICATION</scope>
</reference>
<dbReference type="CDD" id="cd11660">
    <property type="entry name" value="SANT_TRF"/>
    <property type="match status" value="1"/>
</dbReference>
<dbReference type="PROSITE" id="PS51294">
    <property type="entry name" value="HTH_MYB"/>
    <property type="match status" value="1"/>
</dbReference>
<dbReference type="PROSITE" id="PS50090">
    <property type="entry name" value="MYB_LIKE"/>
    <property type="match status" value="1"/>
</dbReference>
<proteinExistence type="predicted"/>
<feature type="compositionally biased region" description="Polar residues" evidence="2">
    <location>
        <begin position="367"/>
        <end position="382"/>
    </location>
</feature>
<evidence type="ECO:0000313" key="6">
    <source>
        <dbReference type="RefSeq" id="XP_029119394.1"/>
    </source>
</evidence>
<dbReference type="RefSeq" id="XP_029119394.1">
    <property type="nucleotide sequence ID" value="XM_029263561.1"/>
</dbReference>
<dbReference type="InterPro" id="IPR017930">
    <property type="entry name" value="Myb_dom"/>
</dbReference>
<feature type="domain" description="Myb-like" evidence="3">
    <location>
        <begin position="599"/>
        <end position="646"/>
    </location>
</feature>
<evidence type="ECO:0000256" key="2">
    <source>
        <dbReference type="SAM" id="MobiDB-lite"/>
    </source>
</evidence>
<evidence type="ECO:0000259" key="3">
    <source>
        <dbReference type="PROSITE" id="PS50090"/>
    </source>
</evidence>
<dbReference type="SMART" id="SM00717">
    <property type="entry name" value="SANT"/>
    <property type="match status" value="1"/>
</dbReference>
<feature type="domain" description="HTH myb-type" evidence="4">
    <location>
        <begin position="593"/>
        <end position="650"/>
    </location>
</feature>
<keyword evidence="5" id="KW-1185">Reference proteome</keyword>
<feature type="region of interest" description="Disordered" evidence="2">
    <location>
        <begin position="686"/>
        <end position="713"/>
    </location>
</feature>
<dbReference type="InterPro" id="IPR009057">
    <property type="entry name" value="Homeodomain-like_sf"/>
</dbReference>
<evidence type="ECO:0000259" key="4">
    <source>
        <dbReference type="PROSITE" id="PS51294"/>
    </source>
</evidence>
<dbReference type="SUPFAM" id="SSF46689">
    <property type="entry name" value="Homeodomain-like"/>
    <property type="match status" value="1"/>
</dbReference>
<evidence type="ECO:0000256" key="1">
    <source>
        <dbReference type="ARBA" id="ARBA00023125"/>
    </source>
</evidence>
<dbReference type="Proteomes" id="UP000504607">
    <property type="component" value="Chromosome 3"/>
</dbReference>
<feature type="compositionally biased region" description="Basic and acidic residues" evidence="2">
    <location>
        <begin position="337"/>
        <end position="347"/>
    </location>
</feature>
<sequence length="713" mass="78468">MKLLMFSFFGLSSRSFELHEVEFSMGTVVDIQVDGEKETEESDFGKAGVELSTGTAVDGEKDTEESDFQKSGFGKIVASDPVVYQLVRVEGDGRLVPATDDEVMEVEHLLEEDKSGLASDEATKYFDGCVSNEGLPSKTSDFEGLSQAKNAEVDSQELNARLEYIEVMLQKVKQEERLRLSSESLNHCTKCMDANHQTLDGCNGTQACKHKLQPENTSMETAPSSMALNGSQSVQLEGAETHSGPANEAVISSSTVSGTCTSSMPDFSILKGEICLDNLSIRELQEAFRATFGRQTSVKDKLWLKRRITMGLTNSCDVPTTSFVIKDHKIVLKEVKEEPSKLQKSKTEAGSLPSDQVTDPTDGNFHNLPTSLTNQTEDQQVSGKRLGKPLSEYDEKNEDLQMEQFASKRVRKPTRRYIEELSEFETRECSARLLSSVKNSGHGQSSPKSQIRPVHDIGSCGTSFSTRLDSLGGFGIQVPYVSRVRRGRPRKNFVSLMKYHPGGIAPNLVKTALGIPALQQNSEGGSRVKKARAPPMHITQLLQNFVDEREKRDAETIYGDDEHDLGLEEFDAAGDNVDGNADTEPASKGGVRRKHHRAWTLGEVLKLVEGVARYGAGRWSEIRRLAFASYSYRTSVDLKDKWRNLLRASLAQGPSDKGAKNSRKHTSVPIPTPILSRVRELAEMHSQTSTELGPSKISGCGGRNVQEEGSGFL</sequence>
<dbReference type="Pfam" id="PF00249">
    <property type="entry name" value="Myb_DNA-binding"/>
    <property type="match status" value="1"/>
</dbReference>
<dbReference type="PANTHER" id="PTHR47122">
    <property type="entry name" value="MYB-LIKE DNA-BINDING DOMAIN CONTAINING PROTEIN, EXPRESSED"/>
    <property type="match status" value="1"/>
</dbReference>
<dbReference type="InterPro" id="IPR001005">
    <property type="entry name" value="SANT/Myb"/>
</dbReference>